<dbReference type="InterPro" id="IPR018188">
    <property type="entry name" value="RNase_T2_His_AS_1"/>
</dbReference>
<feature type="domain" description="Peptidase A1" evidence="15">
    <location>
        <begin position="50"/>
        <end position="388"/>
    </location>
</feature>
<dbReference type="GO" id="GO:0003723">
    <property type="term" value="F:RNA binding"/>
    <property type="evidence" value="ECO:0007669"/>
    <property type="project" value="InterPro"/>
</dbReference>
<evidence type="ECO:0000256" key="4">
    <source>
        <dbReference type="ARBA" id="ARBA00022722"/>
    </source>
</evidence>
<evidence type="ECO:0000256" key="12">
    <source>
        <dbReference type="RuleBase" id="RU000454"/>
    </source>
</evidence>
<reference evidence="16 17" key="1">
    <citation type="journal article" date="2014" name="Am. J. Bot.">
        <title>Genome assembly and annotation for red clover (Trifolium pratense; Fabaceae).</title>
        <authorList>
            <person name="Istvanek J."/>
            <person name="Jaros M."/>
            <person name="Krenek A."/>
            <person name="Repkova J."/>
        </authorList>
    </citation>
    <scope>NUCLEOTIDE SEQUENCE [LARGE SCALE GENOMIC DNA]</scope>
    <source>
        <strain evidence="17">cv. Tatra</strain>
        <tissue evidence="16">Young leaves</tissue>
    </source>
</reference>
<evidence type="ECO:0000256" key="10">
    <source>
        <dbReference type="ARBA" id="ARBA00023180"/>
    </source>
</evidence>
<dbReference type="SUPFAM" id="SSF47862">
    <property type="entry name" value="Saposin"/>
    <property type="match status" value="1"/>
</dbReference>
<dbReference type="PROSITE" id="PS00530">
    <property type="entry name" value="RNASE_T2_1"/>
    <property type="match status" value="1"/>
</dbReference>
<keyword evidence="5 12" id="KW-0064">Aspartyl protease</keyword>
<dbReference type="PROSITE" id="PS51767">
    <property type="entry name" value="PEPTIDASE_A1"/>
    <property type="match status" value="1"/>
</dbReference>
<dbReference type="Pfam" id="PF00026">
    <property type="entry name" value="Asp"/>
    <property type="match status" value="1"/>
</dbReference>
<evidence type="ECO:0000259" key="15">
    <source>
        <dbReference type="PROSITE" id="PS51767"/>
    </source>
</evidence>
<comment type="caution">
    <text evidence="16">The sequence shown here is derived from an EMBL/GenBank/DDBJ whole genome shotgun (WGS) entry which is preliminary data.</text>
</comment>
<dbReference type="ExpressionAtlas" id="A0A2K3PBN3">
    <property type="expression patterns" value="baseline"/>
</dbReference>
<evidence type="ECO:0000259" key="14">
    <source>
        <dbReference type="PROSITE" id="PS50015"/>
    </source>
</evidence>
<evidence type="ECO:0000256" key="8">
    <source>
        <dbReference type="ARBA" id="ARBA00023145"/>
    </source>
</evidence>
<evidence type="ECO:0000256" key="1">
    <source>
        <dbReference type="ARBA" id="ARBA00007447"/>
    </source>
</evidence>
<sequence length="574" mass="63699">MNSVPNEGLKGGESSCSSILESHLKDILGGNGETDVIALKNYIDQLDTQYYGEIEIGTPHKFTVIVYIGSSNTWLPSVKCYFTIAFYLHAKYRSSQSSTYKSNGTSAAIQYGTGSISGFFSYDNTKVGDIAVKDQEFIEATSEPESTFVLPKFDGLLGLGFQEMSIGNSVSIWYNMVEQGLVKDPVFSFWLNRNPKAEEGRELVFGGVDPAHFKGEHTYVPVTRKGYWQFAMGDVPVDRNSTGHCANDCSAIVDSGTSLLAVPTTVVTMINKTIGASGVYSKECRTVVDQYGQTILQSLLAEAQPQKICPQIGLCTFDGTHVVSMGIESVVQPTDRVSSGGRQDATCSVCEMAVDWMQNQLKQNQTAERIINYAESLCDTLPNPLGQPFPYHHLVRVDQWPSGLCSTHTHPCKQPIPTYFSLHGLWPSNMRRGPEFCVPKSFDPNQITSLVSKLSTAWPSLFVGNQKFWRKQWNKHGSCSAFNQYHYFKLASDIWEENNITAILEKNGITPGASYRKERIRDAILFSEISFEPSLICVRSFLTQIKLCLDPLALSYIACPQLSNTCKGMIKFRA</sequence>
<dbReference type="InterPro" id="IPR011001">
    <property type="entry name" value="Saposin-like"/>
</dbReference>
<dbReference type="InterPro" id="IPR008138">
    <property type="entry name" value="SapB_2"/>
</dbReference>
<dbReference type="InterPro" id="IPR033697">
    <property type="entry name" value="Ribonuclease_T2_eukaryotic"/>
</dbReference>
<dbReference type="InterPro" id="IPR033121">
    <property type="entry name" value="PEPTIDASE_A1"/>
</dbReference>
<dbReference type="PANTHER" id="PTHR47966">
    <property type="entry name" value="BETA-SITE APP-CLEAVING ENZYME, ISOFORM A-RELATED"/>
    <property type="match status" value="1"/>
</dbReference>
<dbReference type="SMART" id="SM00741">
    <property type="entry name" value="SapB"/>
    <property type="match status" value="2"/>
</dbReference>
<keyword evidence="10" id="KW-0325">Glycoprotein</keyword>
<protein>
    <submittedName>
        <fullName evidence="16">Aspartic proteinase-like protein</fullName>
    </submittedName>
</protein>
<dbReference type="AlphaFoldDB" id="A0A2K3PBN3"/>
<evidence type="ECO:0000256" key="7">
    <source>
        <dbReference type="ARBA" id="ARBA00022801"/>
    </source>
</evidence>
<dbReference type="EMBL" id="ASHM01005450">
    <property type="protein sequence ID" value="PNY12665.1"/>
    <property type="molecule type" value="Genomic_DNA"/>
</dbReference>
<dbReference type="InterPro" id="IPR001461">
    <property type="entry name" value="Aspartic_peptidase_A1"/>
</dbReference>
<dbReference type="InterPro" id="IPR001969">
    <property type="entry name" value="Aspartic_peptidase_AS"/>
</dbReference>
<dbReference type="GO" id="GO:0004190">
    <property type="term" value="F:aspartic-type endopeptidase activity"/>
    <property type="evidence" value="ECO:0007669"/>
    <property type="project" value="UniProtKB-KW"/>
</dbReference>
<keyword evidence="3 12" id="KW-0645">Protease</keyword>
<organism evidence="16 17">
    <name type="scientific">Trifolium pratense</name>
    <name type="common">Red clover</name>
    <dbReference type="NCBI Taxonomy" id="57577"/>
    <lineage>
        <taxon>Eukaryota</taxon>
        <taxon>Viridiplantae</taxon>
        <taxon>Streptophyta</taxon>
        <taxon>Embryophyta</taxon>
        <taxon>Tracheophyta</taxon>
        <taxon>Spermatophyta</taxon>
        <taxon>Magnoliopsida</taxon>
        <taxon>eudicotyledons</taxon>
        <taxon>Gunneridae</taxon>
        <taxon>Pentapetalae</taxon>
        <taxon>rosids</taxon>
        <taxon>fabids</taxon>
        <taxon>Fabales</taxon>
        <taxon>Fabaceae</taxon>
        <taxon>Papilionoideae</taxon>
        <taxon>50 kb inversion clade</taxon>
        <taxon>NPAAA clade</taxon>
        <taxon>Hologalegina</taxon>
        <taxon>IRL clade</taxon>
        <taxon>Trifolieae</taxon>
        <taxon>Trifolium</taxon>
    </lineage>
</organism>
<proteinExistence type="inferred from homology"/>
<dbReference type="PRINTS" id="PR00792">
    <property type="entry name" value="PEPSIN"/>
</dbReference>
<dbReference type="GO" id="GO:0006508">
    <property type="term" value="P:proteolysis"/>
    <property type="evidence" value="ECO:0007669"/>
    <property type="project" value="UniProtKB-KW"/>
</dbReference>
<dbReference type="InterPro" id="IPR007856">
    <property type="entry name" value="SapB_1"/>
</dbReference>
<dbReference type="CDD" id="cd01061">
    <property type="entry name" value="RNase_T2_euk"/>
    <property type="match status" value="1"/>
</dbReference>
<dbReference type="InterPro" id="IPR001568">
    <property type="entry name" value="RNase_T2-like"/>
</dbReference>
<evidence type="ECO:0000256" key="2">
    <source>
        <dbReference type="ARBA" id="ARBA00007469"/>
    </source>
</evidence>
<feature type="domain" description="Saposin B-type" evidence="14">
    <location>
        <begin position="279"/>
        <end position="319"/>
    </location>
</feature>
<dbReference type="Proteomes" id="UP000236291">
    <property type="component" value="Unassembled WGS sequence"/>
</dbReference>
<evidence type="ECO:0000256" key="5">
    <source>
        <dbReference type="ARBA" id="ARBA00022750"/>
    </source>
</evidence>
<dbReference type="Pfam" id="PF05184">
    <property type="entry name" value="SapB_1"/>
    <property type="match status" value="1"/>
</dbReference>
<keyword evidence="11" id="KW-0456">Lyase</keyword>
<evidence type="ECO:0000256" key="6">
    <source>
        <dbReference type="ARBA" id="ARBA00022759"/>
    </source>
</evidence>
<evidence type="ECO:0000313" key="16">
    <source>
        <dbReference type="EMBL" id="PNY12665.1"/>
    </source>
</evidence>
<dbReference type="SUPFAM" id="SSF55895">
    <property type="entry name" value="Ribonuclease Rh-like"/>
    <property type="match status" value="1"/>
</dbReference>
<name>A0A2K3PBN3_TRIPR</name>
<dbReference type="Gene3D" id="3.90.730.10">
    <property type="entry name" value="Ribonuclease T2-like"/>
    <property type="match status" value="1"/>
</dbReference>
<dbReference type="Pfam" id="PF03489">
    <property type="entry name" value="SapB_2"/>
    <property type="match status" value="1"/>
</dbReference>
<dbReference type="PANTHER" id="PTHR47966:SF15">
    <property type="entry name" value="FUNGAL PROTEINASE A, ASPARTIC PROTEINASE SUPERFAMILY PROTEIN"/>
    <property type="match status" value="1"/>
</dbReference>
<evidence type="ECO:0000256" key="3">
    <source>
        <dbReference type="ARBA" id="ARBA00022670"/>
    </source>
</evidence>
<dbReference type="GO" id="GO:0006629">
    <property type="term" value="P:lipid metabolic process"/>
    <property type="evidence" value="ECO:0007669"/>
    <property type="project" value="InterPro"/>
</dbReference>
<dbReference type="InterPro" id="IPR036430">
    <property type="entry name" value="RNase_T2-like_sf"/>
</dbReference>
<comment type="similarity">
    <text evidence="2 13">Belongs to the RNase T2 family.</text>
</comment>
<dbReference type="Pfam" id="PF00445">
    <property type="entry name" value="Ribonuclease_T2"/>
    <property type="match status" value="1"/>
</dbReference>
<keyword evidence="7 12" id="KW-0378">Hydrolase</keyword>
<comment type="similarity">
    <text evidence="1 12">Belongs to the peptidase A1 family.</text>
</comment>
<dbReference type="SUPFAM" id="SSF50630">
    <property type="entry name" value="Acid proteases"/>
    <property type="match status" value="1"/>
</dbReference>
<dbReference type="Gene3D" id="1.10.225.10">
    <property type="entry name" value="Saposin-like"/>
    <property type="match status" value="1"/>
</dbReference>
<gene>
    <name evidence="16" type="ORF">L195_g009299</name>
</gene>
<keyword evidence="6" id="KW-0255">Endonuclease</keyword>
<evidence type="ECO:0000256" key="13">
    <source>
        <dbReference type="RuleBase" id="RU004328"/>
    </source>
</evidence>
<dbReference type="InterPro" id="IPR008139">
    <property type="entry name" value="SaposinB_dom"/>
</dbReference>
<dbReference type="PROSITE" id="PS50015">
    <property type="entry name" value="SAP_B"/>
    <property type="match status" value="2"/>
</dbReference>
<evidence type="ECO:0000256" key="11">
    <source>
        <dbReference type="ARBA" id="ARBA00023239"/>
    </source>
</evidence>
<dbReference type="GO" id="GO:0033897">
    <property type="term" value="F:ribonuclease T2 activity"/>
    <property type="evidence" value="ECO:0007669"/>
    <property type="project" value="InterPro"/>
</dbReference>
<dbReference type="Gene3D" id="2.40.70.10">
    <property type="entry name" value="Acid Proteases"/>
    <property type="match status" value="1"/>
</dbReference>
<feature type="domain" description="Saposin B-type" evidence="14">
    <location>
        <begin position="343"/>
        <end position="384"/>
    </location>
</feature>
<dbReference type="PROSITE" id="PS00141">
    <property type="entry name" value="ASP_PROTEASE"/>
    <property type="match status" value="1"/>
</dbReference>
<accession>A0A2K3PBN3</accession>
<reference evidence="16 17" key="2">
    <citation type="journal article" date="2017" name="Front. Plant Sci.">
        <title>Gene Classification and Mining of Molecular Markers Useful in Red Clover (Trifolium pratense) Breeding.</title>
        <authorList>
            <person name="Istvanek J."/>
            <person name="Dluhosova J."/>
            <person name="Dluhos P."/>
            <person name="Patkova L."/>
            <person name="Nedelnik J."/>
            <person name="Repkova J."/>
        </authorList>
    </citation>
    <scope>NUCLEOTIDE SEQUENCE [LARGE SCALE GENOMIC DNA]</scope>
    <source>
        <strain evidence="17">cv. Tatra</strain>
        <tissue evidence="16">Young leaves</tissue>
    </source>
</reference>
<keyword evidence="8" id="KW-0865">Zymogen</keyword>
<dbReference type="InterPro" id="IPR021109">
    <property type="entry name" value="Peptidase_aspartic_dom_sf"/>
</dbReference>
<keyword evidence="4" id="KW-0540">Nuclease</keyword>
<keyword evidence="9" id="KW-1015">Disulfide bond</keyword>
<evidence type="ECO:0000256" key="9">
    <source>
        <dbReference type="ARBA" id="ARBA00023157"/>
    </source>
</evidence>
<dbReference type="FunFam" id="2.40.70.10:FF:000115">
    <property type="entry name" value="Lysosomal aspartic protease"/>
    <property type="match status" value="1"/>
</dbReference>
<evidence type="ECO:0000313" key="17">
    <source>
        <dbReference type="Proteomes" id="UP000236291"/>
    </source>
</evidence>
<dbReference type="STRING" id="57577.A0A2K3PBN3"/>